<comment type="caution">
    <text evidence="1">The sequence shown here is derived from an EMBL/GenBank/DDBJ whole genome shotgun (WGS) entry which is preliminary data.</text>
</comment>
<organism evidence="1 2">
    <name type="scientific">Bauhinia variegata</name>
    <name type="common">Purple orchid tree</name>
    <name type="synonym">Phanera variegata</name>
    <dbReference type="NCBI Taxonomy" id="167791"/>
    <lineage>
        <taxon>Eukaryota</taxon>
        <taxon>Viridiplantae</taxon>
        <taxon>Streptophyta</taxon>
        <taxon>Embryophyta</taxon>
        <taxon>Tracheophyta</taxon>
        <taxon>Spermatophyta</taxon>
        <taxon>Magnoliopsida</taxon>
        <taxon>eudicotyledons</taxon>
        <taxon>Gunneridae</taxon>
        <taxon>Pentapetalae</taxon>
        <taxon>rosids</taxon>
        <taxon>fabids</taxon>
        <taxon>Fabales</taxon>
        <taxon>Fabaceae</taxon>
        <taxon>Cercidoideae</taxon>
        <taxon>Cercideae</taxon>
        <taxon>Bauhiniinae</taxon>
        <taxon>Bauhinia</taxon>
    </lineage>
</organism>
<reference evidence="1 2" key="1">
    <citation type="journal article" date="2022" name="DNA Res.">
        <title>Chromosomal-level genome assembly of the orchid tree Bauhinia variegata (Leguminosae; Cercidoideae) supports the allotetraploid origin hypothesis of Bauhinia.</title>
        <authorList>
            <person name="Zhong Y."/>
            <person name="Chen Y."/>
            <person name="Zheng D."/>
            <person name="Pang J."/>
            <person name="Liu Y."/>
            <person name="Luo S."/>
            <person name="Meng S."/>
            <person name="Qian L."/>
            <person name="Wei D."/>
            <person name="Dai S."/>
            <person name="Zhou R."/>
        </authorList>
    </citation>
    <scope>NUCLEOTIDE SEQUENCE [LARGE SCALE GENOMIC DNA]</scope>
    <source>
        <strain evidence="1">BV-YZ2020</strain>
    </source>
</reference>
<sequence length="274" mass="30532">MIDILSWDGPLLVAASGRDTISVASFIKRLDDENVSVVQKQIPRFLQSWITPCEPADAHVVCIMFVLSVNCKYGADLAKQLAASVLSILGTCGSVKISFSKRTPQKVSNVIVRELGTNPKVYIWDGQEPNPRIGDLAWADAFVIAADSISVKMRLVALGSLSMLWGLSVDGSSQNSGNHRERRGGSIIYRVRETNYQISESWSYPPLNDTADATRRVHKALAERGWKLKTLNYNLKFLILSTIASKECNIRIDVRLRLVNGKRSWRVFWHLCAG</sequence>
<evidence type="ECO:0000313" key="1">
    <source>
        <dbReference type="EMBL" id="KAI4322443.1"/>
    </source>
</evidence>
<keyword evidence="2" id="KW-1185">Reference proteome</keyword>
<name>A0ACB9MFL1_BAUVA</name>
<evidence type="ECO:0000313" key="2">
    <source>
        <dbReference type="Proteomes" id="UP000828941"/>
    </source>
</evidence>
<dbReference type="Proteomes" id="UP000828941">
    <property type="component" value="Chromosome 9"/>
</dbReference>
<protein>
    <submittedName>
        <fullName evidence="1">Uncharacterized protein</fullName>
    </submittedName>
</protein>
<proteinExistence type="predicted"/>
<gene>
    <name evidence="1" type="ORF">L6164_022138</name>
</gene>
<dbReference type="EMBL" id="CM039434">
    <property type="protein sequence ID" value="KAI4322443.1"/>
    <property type="molecule type" value="Genomic_DNA"/>
</dbReference>
<accession>A0ACB9MFL1</accession>